<keyword evidence="4" id="KW-0472">Membrane</keyword>
<reference evidence="8" key="1">
    <citation type="journal article" date="2021" name="Microb. Physiol.">
        <title>Proteogenomic Insights into the Physiology of Marine, Sulfate-Reducing, Filamentous Desulfonema limicola and Desulfonema magnum.</title>
        <authorList>
            <person name="Schnaars V."/>
            <person name="Wohlbrand L."/>
            <person name="Scheve S."/>
            <person name="Hinrichs C."/>
            <person name="Reinhardt R."/>
            <person name="Rabus R."/>
        </authorList>
    </citation>
    <scope>NUCLEOTIDE SEQUENCE</scope>
    <source>
        <strain evidence="8">4be13</strain>
    </source>
</reference>
<evidence type="ECO:0000256" key="1">
    <source>
        <dbReference type="ARBA" id="ARBA00004167"/>
    </source>
</evidence>
<accession>A0A975GTD3</accession>
<evidence type="ECO:0000313" key="8">
    <source>
        <dbReference type="EMBL" id="QTA92954.1"/>
    </source>
</evidence>
<feature type="domain" description="Cadherin" evidence="7">
    <location>
        <begin position="205"/>
        <end position="299"/>
    </location>
</feature>
<organism evidence="8 9">
    <name type="scientific">Desulfonema magnum</name>
    <dbReference type="NCBI Taxonomy" id="45655"/>
    <lineage>
        <taxon>Bacteria</taxon>
        <taxon>Pseudomonadati</taxon>
        <taxon>Thermodesulfobacteriota</taxon>
        <taxon>Desulfobacteria</taxon>
        <taxon>Desulfobacterales</taxon>
        <taxon>Desulfococcaceae</taxon>
        <taxon>Desulfonema</taxon>
    </lineage>
</organism>
<feature type="domain" description="Cadherin" evidence="7">
    <location>
        <begin position="108"/>
        <end position="197"/>
    </location>
</feature>
<evidence type="ECO:0000259" key="7">
    <source>
        <dbReference type="PROSITE" id="PS50268"/>
    </source>
</evidence>
<feature type="compositionally biased region" description="Low complexity" evidence="6">
    <location>
        <begin position="29"/>
        <end position="91"/>
    </location>
</feature>
<dbReference type="GO" id="GO:0007156">
    <property type="term" value="P:homophilic cell adhesion via plasma membrane adhesion molecules"/>
    <property type="evidence" value="ECO:0007669"/>
    <property type="project" value="InterPro"/>
</dbReference>
<name>A0A975GTD3_9BACT</name>
<proteinExistence type="predicted"/>
<keyword evidence="2" id="KW-0812">Transmembrane</keyword>
<dbReference type="CDD" id="cd11304">
    <property type="entry name" value="Cadherin_repeat"/>
    <property type="match status" value="4"/>
</dbReference>
<dbReference type="SMART" id="SM00112">
    <property type="entry name" value="CA"/>
    <property type="match status" value="4"/>
</dbReference>
<dbReference type="PANTHER" id="PTHR24028">
    <property type="entry name" value="CADHERIN-87A"/>
    <property type="match status" value="1"/>
</dbReference>
<comment type="subcellular location">
    <subcellularLocation>
        <location evidence="1">Membrane</location>
        <topology evidence="1">Single-pass membrane protein</topology>
    </subcellularLocation>
</comment>
<dbReference type="PRINTS" id="PR00205">
    <property type="entry name" value="CADHERIN"/>
</dbReference>
<evidence type="ECO:0000256" key="3">
    <source>
        <dbReference type="ARBA" id="ARBA00022729"/>
    </source>
</evidence>
<dbReference type="InterPro" id="IPR002126">
    <property type="entry name" value="Cadherin-like_dom"/>
</dbReference>
<dbReference type="GO" id="GO:0005509">
    <property type="term" value="F:calcium ion binding"/>
    <property type="evidence" value="ECO:0007669"/>
    <property type="project" value="InterPro"/>
</dbReference>
<dbReference type="InterPro" id="IPR015919">
    <property type="entry name" value="Cadherin-like_sf"/>
</dbReference>
<dbReference type="PANTHER" id="PTHR24028:SF316">
    <property type="entry name" value="NEURAL-CADHERIN-LIKE"/>
    <property type="match status" value="1"/>
</dbReference>
<dbReference type="PROSITE" id="PS50268">
    <property type="entry name" value="CADHERIN_2"/>
    <property type="match status" value="4"/>
</dbReference>
<dbReference type="InterPro" id="IPR050174">
    <property type="entry name" value="Protocadherin/Cadherin-CA"/>
</dbReference>
<sequence length="1139" mass="124545">MGSWIPCSEAQGTPFANACLECPPCSSITTTTTTTTLEPPTTTTTTPEPTTTTTTPEPTTTTTTLESTTTTTTLESTTTTTTTSEPTTTTTIESENHNPTNIILNNTSVTEDHDTGTPIALLSTEDPDTGDTHEYTLISGDTDFRISGNALFFDGEFDASVQNTYDIEIRTTDSGGLFYEKEFTIHVTGEGNNPPTTIFLTSNRVSEGREIGTIVGTFSTDDPDSEDTHTYVLVSGTGSNDNISFKIDPGDDKLKTAKIFDRSIQSSYSIRVKATDSTDYSTEKFFTITITDANYDPTGITLDGTSVDENQPAGTEVGTFSTDDPDRDDIHFYTLVSGSGSENNGFFRINDDNNTLETLTEFDYEAEKSFHIRVKTDDNNGGDFEDTFTIIVNDVNDPPTDITLDKNSVSEELSRGTVVGDFTVTDQDANDSHTYILVAGDGGEDNSSFLIEAGTNALKTDEVFDYDTKNSYSIRVRATDNDGETYEKSFSVTIIPRPDVAFSPADQETNVAIEENIIIRFTKPVRRTDDSVITNINIDDLITFRKEDDHGTDVPYEATINTEKTEITIVPDSWLDSKQKYYVAIGGMEDNADNTIESVSITFTTKDIDPPIITFSPADGDTEVMPDVTIRIMFSERVRLLNNSEITNTNVDKLITFREDWSSGIDIPFDATVNSHKTAIEIKPNADLNHGQTYYVSVGASLEDEGDNEISETEMTFSVIPLFSDISANLNGVSRSSAAWGDYDNDGDLDILLTGYDNDNLEPITRIYRNENSRFHEAVALIGVEFGAVAWGDYDKDGDLDILLTGYDGSESISKIYENDDGRFLEDRDADLTGVHHSAVAWRDYDRDGDLDILLAGYNYEKEETVARLYRNESGRSFTDTKASLTGVYYASAAWGDYNKDGKPDILLVGNDGLFKSSELYRNDGSTFKNINIGLPGVSSGAAAWGDYNGDGYPDILLTGDDGTTKIARVYQNNNGSFKNINADLTGVYQSSAAWDDYDNDGDLDILLTGDTGEDEVSKISKIYRNDGGGKFIDVEVDLVGVSNGSAVWGDYDKDGYPDILLTGDDGEKKITKVYHNNSSEGTPPCADCLQRVIESLRALAGLDRTGPGPDEMDGDIYDDGKVGLPEIIELLIRAVGKK</sequence>
<dbReference type="Pfam" id="PF13517">
    <property type="entry name" value="FG-GAP_3"/>
    <property type="match status" value="3"/>
</dbReference>
<feature type="region of interest" description="Disordered" evidence="6">
    <location>
        <begin position="29"/>
        <end position="101"/>
    </location>
</feature>
<feature type="domain" description="Cadherin" evidence="7">
    <location>
        <begin position="408"/>
        <end position="506"/>
    </location>
</feature>
<feature type="domain" description="Cadherin" evidence="7">
    <location>
        <begin position="306"/>
        <end position="401"/>
    </location>
</feature>
<dbReference type="EMBL" id="CP061800">
    <property type="protein sequence ID" value="QTA92954.1"/>
    <property type="molecule type" value="Genomic_DNA"/>
</dbReference>
<protein>
    <submittedName>
        <fullName evidence="8">Cadherin domain-containing protein</fullName>
    </submittedName>
</protein>
<evidence type="ECO:0000256" key="5">
    <source>
        <dbReference type="ARBA" id="ARBA00023180"/>
    </source>
</evidence>
<evidence type="ECO:0000256" key="4">
    <source>
        <dbReference type="ARBA" id="ARBA00022989"/>
    </source>
</evidence>
<keyword evidence="3" id="KW-0732">Signal</keyword>
<dbReference type="InterPro" id="IPR013517">
    <property type="entry name" value="FG-GAP"/>
</dbReference>
<dbReference type="InterPro" id="IPR032812">
    <property type="entry name" value="SbsA_Ig"/>
</dbReference>
<dbReference type="SUPFAM" id="SSF69318">
    <property type="entry name" value="Integrin alpha N-terminal domain"/>
    <property type="match status" value="1"/>
</dbReference>
<dbReference type="InterPro" id="IPR028994">
    <property type="entry name" value="Integrin_alpha_N"/>
</dbReference>
<dbReference type="Pfam" id="PF13205">
    <property type="entry name" value="Big_5"/>
    <property type="match status" value="2"/>
</dbReference>
<dbReference type="Gene3D" id="2.130.10.130">
    <property type="entry name" value="Integrin alpha, N-terminal"/>
    <property type="match status" value="1"/>
</dbReference>
<keyword evidence="4" id="KW-1133">Transmembrane helix</keyword>
<dbReference type="SUPFAM" id="SSF49313">
    <property type="entry name" value="Cadherin-like"/>
    <property type="match status" value="4"/>
</dbReference>
<dbReference type="GO" id="GO:0005886">
    <property type="term" value="C:plasma membrane"/>
    <property type="evidence" value="ECO:0007669"/>
    <property type="project" value="TreeGrafter"/>
</dbReference>
<dbReference type="Proteomes" id="UP000663722">
    <property type="component" value="Chromosome"/>
</dbReference>
<keyword evidence="5" id="KW-0325">Glycoprotein</keyword>
<evidence type="ECO:0000256" key="2">
    <source>
        <dbReference type="ARBA" id="ARBA00022692"/>
    </source>
</evidence>
<gene>
    <name evidence="8" type="ORF">dnm_090470</name>
</gene>
<dbReference type="Gene3D" id="2.60.40.1220">
    <property type="match status" value="2"/>
</dbReference>
<evidence type="ECO:0000313" key="9">
    <source>
        <dbReference type="Proteomes" id="UP000663722"/>
    </source>
</evidence>
<dbReference type="Pfam" id="PF00028">
    <property type="entry name" value="Cadherin"/>
    <property type="match status" value="3"/>
</dbReference>
<dbReference type="Gene3D" id="2.60.40.60">
    <property type="entry name" value="Cadherins"/>
    <property type="match status" value="4"/>
</dbReference>
<evidence type="ECO:0000256" key="6">
    <source>
        <dbReference type="SAM" id="MobiDB-lite"/>
    </source>
</evidence>
<dbReference type="AlphaFoldDB" id="A0A975GTD3"/>
<keyword evidence="9" id="KW-1185">Reference proteome</keyword>
<dbReference type="InterPro" id="IPR014755">
    <property type="entry name" value="Cu-Rt/internalin_Ig-like"/>
</dbReference>
<dbReference type="KEGG" id="dmm:dnm_090470"/>